<comment type="caution">
    <text evidence="8">The sequence shown here is derived from an EMBL/GenBank/DDBJ whole genome shotgun (WGS) entry which is preliminary data.</text>
</comment>
<gene>
    <name evidence="8" type="ORF">PT85_15385</name>
</gene>
<dbReference type="Pfam" id="PF07195">
    <property type="entry name" value="FliD_C"/>
    <property type="match status" value="1"/>
</dbReference>
<keyword evidence="3" id="KW-0175">Coiled coil</keyword>
<name>A0A0B3BWT6_9PSED</name>
<dbReference type="EMBL" id="JTAK01000006">
    <property type="protein sequence ID" value="KHO63867.1"/>
    <property type="molecule type" value="Genomic_DNA"/>
</dbReference>
<organism evidence="8 9">
    <name type="scientific">Pseudomonas flexibilis</name>
    <dbReference type="NCBI Taxonomy" id="706570"/>
    <lineage>
        <taxon>Bacteria</taxon>
        <taxon>Pseudomonadati</taxon>
        <taxon>Pseudomonadota</taxon>
        <taxon>Gammaproteobacteria</taxon>
        <taxon>Pseudomonadales</taxon>
        <taxon>Pseudomonadaceae</taxon>
        <taxon>Pseudomonas</taxon>
    </lineage>
</organism>
<dbReference type="InterPro" id="IPR010809">
    <property type="entry name" value="FliD_C"/>
</dbReference>
<evidence type="ECO:0000256" key="5">
    <source>
        <dbReference type="RuleBase" id="RU362066"/>
    </source>
</evidence>
<evidence type="ECO:0000313" key="8">
    <source>
        <dbReference type="EMBL" id="KHO63867.1"/>
    </source>
</evidence>
<dbReference type="STRING" id="706570.PT85_15385"/>
<dbReference type="Proteomes" id="UP000030980">
    <property type="component" value="Unassembled WGS sequence"/>
</dbReference>
<reference evidence="8 9" key="1">
    <citation type="submission" date="2014-11" db="EMBL/GenBank/DDBJ databases">
        <title>Genome sequence of Pseudomonas tuomuerensis JCM 14085.</title>
        <authorList>
            <person name="Shin S.-K."/>
            <person name="Yi H."/>
        </authorList>
    </citation>
    <scope>NUCLEOTIDE SEQUENCE [LARGE SCALE GENOMIC DNA]</scope>
    <source>
        <strain evidence="8 9">JCM 14085</strain>
    </source>
</reference>
<dbReference type="AlphaFoldDB" id="A0A0B3BWT6"/>
<dbReference type="InterPro" id="IPR003481">
    <property type="entry name" value="FliD_N"/>
</dbReference>
<dbReference type="GO" id="GO:0005576">
    <property type="term" value="C:extracellular region"/>
    <property type="evidence" value="ECO:0007669"/>
    <property type="project" value="UniProtKB-SubCell"/>
</dbReference>
<comment type="subcellular location">
    <subcellularLocation>
        <location evidence="5">Secreted</location>
    </subcellularLocation>
    <subcellularLocation>
        <location evidence="5">Bacterial flagellum</location>
    </subcellularLocation>
</comment>
<evidence type="ECO:0000313" key="9">
    <source>
        <dbReference type="Proteomes" id="UP000030980"/>
    </source>
</evidence>
<keyword evidence="4 5" id="KW-0975">Bacterial flagellum</keyword>
<dbReference type="Pfam" id="PF02465">
    <property type="entry name" value="FliD_N"/>
    <property type="match status" value="1"/>
</dbReference>
<dbReference type="PANTHER" id="PTHR30288">
    <property type="entry name" value="FLAGELLAR CAP/ASSEMBLY PROTEIN FLID"/>
    <property type="match status" value="1"/>
</dbReference>
<dbReference type="InterPro" id="IPR040026">
    <property type="entry name" value="FliD"/>
</dbReference>
<keyword evidence="5" id="KW-0964">Secreted</keyword>
<evidence type="ECO:0000259" key="6">
    <source>
        <dbReference type="Pfam" id="PF02465"/>
    </source>
</evidence>
<comment type="similarity">
    <text evidence="1 5">Belongs to the FliD family.</text>
</comment>
<dbReference type="RefSeq" id="WP_039607154.1">
    <property type="nucleotide sequence ID" value="NZ_FMUP01000004.1"/>
</dbReference>
<evidence type="ECO:0000256" key="1">
    <source>
        <dbReference type="ARBA" id="ARBA00009764"/>
    </source>
</evidence>
<evidence type="ECO:0000256" key="2">
    <source>
        <dbReference type="ARBA" id="ARBA00011255"/>
    </source>
</evidence>
<feature type="domain" description="Flagellar hook-associated protein 2 N-terminal" evidence="6">
    <location>
        <begin position="11"/>
        <end position="103"/>
    </location>
</feature>
<dbReference type="GO" id="GO:0009424">
    <property type="term" value="C:bacterial-type flagellum hook"/>
    <property type="evidence" value="ECO:0007669"/>
    <property type="project" value="UniProtKB-UniRule"/>
</dbReference>
<evidence type="ECO:0000259" key="7">
    <source>
        <dbReference type="Pfam" id="PF07195"/>
    </source>
</evidence>
<comment type="function">
    <text evidence="5">Required for morphogenesis and for the elongation of the flagellar filament by facilitating polymerization of the flagellin monomers at the tip of growing filament. Forms a capping structure, which prevents flagellin subunits (transported through the central channel of the flagellum) from leaking out without polymerization at the distal end.</text>
</comment>
<protein>
    <recommendedName>
        <fullName evidence="5">Flagellar hook-associated protein 2</fullName>
        <shortName evidence="5">HAP2</shortName>
    </recommendedName>
    <alternativeName>
        <fullName evidence="5">Flagellar cap protein</fullName>
    </alternativeName>
</protein>
<dbReference type="GO" id="GO:0071973">
    <property type="term" value="P:bacterial-type flagellum-dependent cell motility"/>
    <property type="evidence" value="ECO:0007669"/>
    <property type="project" value="TreeGrafter"/>
</dbReference>
<evidence type="ECO:0000256" key="3">
    <source>
        <dbReference type="ARBA" id="ARBA00023054"/>
    </source>
</evidence>
<evidence type="ECO:0000256" key="4">
    <source>
        <dbReference type="ARBA" id="ARBA00023143"/>
    </source>
</evidence>
<dbReference type="OrthoDB" id="9810816at2"/>
<dbReference type="GO" id="GO:0009421">
    <property type="term" value="C:bacterial-type flagellum filament cap"/>
    <property type="evidence" value="ECO:0007669"/>
    <property type="project" value="InterPro"/>
</dbReference>
<proteinExistence type="inferred from homology"/>
<dbReference type="PANTHER" id="PTHR30288:SF0">
    <property type="entry name" value="FLAGELLAR HOOK-ASSOCIATED PROTEIN 2"/>
    <property type="match status" value="1"/>
</dbReference>
<accession>A0A0B3BWT6</accession>
<dbReference type="GO" id="GO:0007155">
    <property type="term" value="P:cell adhesion"/>
    <property type="evidence" value="ECO:0007669"/>
    <property type="project" value="InterPro"/>
</dbReference>
<comment type="subunit">
    <text evidence="2 5">Homopentamer.</text>
</comment>
<keyword evidence="9" id="KW-1185">Reference proteome</keyword>
<feature type="domain" description="Flagellar hook-associated protein 2 C-terminal" evidence="7">
    <location>
        <begin position="227"/>
        <end position="449"/>
    </location>
</feature>
<sequence length="457" mass="48286">MTTYDSNYAYTMATQLAQYDTQYSYTRLDRNKTNYTAQQTALNSLSSALSTFQTKLSSLNSVSGSILQNKATLSSEGYATADVTSKAQAGSYQFFVKQLASKDQVALQSLPASGSLQIGQPGNAEATGFTVDLADAAYQTDGTLDLSKLAADINAQAKTNKLGVSATLVRSGGVTNLVLTSEKTGVAQKISLSLDGADEATTAASLGSKQLSAAQDAIVYLGADEASGIALTNSSNTYDNIIDGVSLTFSKAHASGEAPLSIDIAQDNDGTKAKVQEFVDAYNALAGELKKLTASGSEDAKRGALAGDGTVRSIKGMIDNMIRKGVTVDGQQVSLVSLGISNTREGTLTLDSARLEKTLSSNPGALDALFKGDGGTDKGILGGLLDRETGLAKYTSSVNGILKNRKDSIADSLKRVEKERERVDTQYDNLYQRYLKQYTNLVTIMSQMEQTSGLYFT</sequence>